<feature type="transmembrane region" description="Helical" evidence="14">
    <location>
        <begin position="148"/>
        <end position="166"/>
    </location>
</feature>
<dbReference type="InterPro" id="IPR013112">
    <property type="entry name" value="FAD-bd_8"/>
</dbReference>
<feature type="compositionally biased region" description="Polar residues" evidence="13">
    <location>
        <begin position="584"/>
        <end position="603"/>
    </location>
</feature>
<dbReference type="InterPro" id="IPR017938">
    <property type="entry name" value="Riboflavin_synthase-like_b-brl"/>
</dbReference>
<dbReference type="Pfam" id="PF01794">
    <property type="entry name" value="Ferric_reduct"/>
    <property type="match status" value="1"/>
</dbReference>
<evidence type="ECO:0000256" key="2">
    <source>
        <dbReference type="ARBA" id="ARBA00006278"/>
    </source>
</evidence>
<keyword evidence="5" id="KW-1003">Cell membrane</keyword>
<dbReference type="InterPro" id="IPR013121">
    <property type="entry name" value="Fe_red_NAD-bd_6"/>
</dbReference>
<feature type="transmembrane region" description="Helical" evidence="14">
    <location>
        <begin position="227"/>
        <end position="244"/>
    </location>
</feature>
<evidence type="ECO:0000256" key="12">
    <source>
        <dbReference type="ARBA" id="ARBA00048483"/>
    </source>
</evidence>
<keyword evidence="17" id="KW-1185">Reference proteome</keyword>
<dbReference type="Gene3D" id="3.40.50.80">
    <property type="entry name" value="Nucleotide-binding domain of ferredoxin-NADP reductase (FNR) module"/>
    <property type="match status" value="1"/>
</dbReference>
<evidence type="ECO:0000256" key="14">
    <source>
        <dbReference type="SAM" id="Phobius"/>
    </source>
</evidence>
<dbReference type="Pfam" id="PF08030">
    <property type="entry name" value="NAD_binding_6"/>
    <property type="match status" value="1"/>
</dbReference>
<protein>
    <recommendedName>
        <fullName evidence="3">ferric-chelate reductase (NADPH)</fullName>
        <ecNumber evidence="3">1.16.1.9</ecNumber>
    </recommendedName>
</protein>
<dbReference type="InterPro" id="IPR017927">
    <property type="entry name" value="FAD-bd_FR_type"/>
</dbReference>
<comment type="similarity">
    <text evidence="2">Belongs to the ferric reductase (FRE) family.</text>
</comment>
<evidence type="ECO:0000256" key="5">
    <source>
        <dbReference type="ARBA" id="ARBA00022475"/>
    </source>
</evidence>
<evidence type="ECO:0000259" key="15">
    <source>
        <dbReference type="PROSITE" id="PS51384"/>
    </source>
</evidence>
<evidence type="ECO:0000256" key="1">
    <source>
        <dbReference type="ARBA" id="ARBA00004651"/>
    </source>
</evidence>
<feature type="transmembrane region" description="Helical" evidence="14">
    <location>
        <begin position="103"/>
        <end position="128"/>
    </location>
</feature>
<dbReference type="SUPFAM" id="SSF63380">
    <property type="entry name" value="Riboflavin synthase domain-like"/>
    <property type="match status" value="1"/>
</dbReference>
<feature type="transmembrane region" description="Helical" evidence="14">
    <location>
        <begin position="186"/>
        <end position="207"/>
    </location>
</feature>
<evidence type="ECO:0000256" key="9">
    <source>
        <dbReference type="ARBA" id="ARBA00023002"/>
    </source>
</evidence>
<keyword evidence="11 14" id="KW-0472">Membrane</keyword>
<dbReference type="GO" id="GO:0015677">
    <property type="term" value="P:copper ion import"/>
    <property type="evidence" value="ECO:0007669"/>
    <property type="project" value="TreeGrafter"/>
</dbReference>
<keyword evidence="7" id="KW-0249">Electron transport</keyword>
<keyword evidence="8 14" id="KW-1133">Transmembrane helix</keyword>
<dbReference type="CDD" id="cd06186">
    <property type="entry name" value="NOX_Duox_like_FAD_NADP"/>
    <property type="match status" value="1"/>
</dbReference>
<keyword evidence="6 14" id="KW-0812">Transmembrane</keyword>
<dbReference type="GO" id="GO:0006826">
    <property type="term" value="P:iron ion transport"/>
    <property type="evidence" value="ECO:0007669"/>
    <property type="project" value="TreeGrafter"/>
</dbReference>
<dbReference type="SFLD" id="SFLDG01168">
    <property type="entry name" value="Ferric_reductase_subgroup_(FRE"/>
    <property type="match status" value="1"/>
</dbReference>
<dbReference type="GO" id="GO:0006879">
    <property type="term" value="P:intracellular iron ion homeostasis"/>
    <property type="evidence" value="ECO:0007669"/>
    <property type="project" value="TreeGrafter"/>
</dbReference>
<keyword evidence="10" id="KW-0406">Ion transport</keyword>
<organism evidence="16 17">
    <name type="scientific">Cadophora malorum</name>
    <dbReference type="NCBI Taxonomy" id="108018"/>
    <lineage>
        <taxon>Eukaryota</taxon>
        <taxon>Fungi</taxon>
        <taxon>Dikarya</taxon>
        <taxon>Ascomycota</taxon>
        <taxon>Pezizomycotina</taxon>
        <taxon>Leotiomycetes</taxon>
        <taxon>Helotiales</taxon>
        <taxon>Ploettnerulaceae</taxon>
        <taxon>Cadophora</taxon>
    </lineage>
</organism>
<dbReference type="SFLD" id="SFLDS00052">
    <property type="entry name" value="Ferric_Reductase_Domain"/>
    <property type="match status" value="1"/>
</dbReference>
<dbReference type="GO" id="GO:0052851">
    <property type="term" value="F:ferric-chelate reductase (NADPH) activity"/>
    <property type="evidence" value="ECO:0007669"/>
    <property type="project" value="UniProtKB-EC"/>
</dbReference>
<evidence type="ECO:0000256" key="3">
    <source>
        <dbReference type="ARBA" id="ARBA00012668"/>
    </source>
</evidence>
<evidence type="ECO:0000256" key="7">
    <source>
        <dbReference type="ARBA" id="ARBA00022982"/>
    </source>
</evidence>
<comment type="catalytic activity">
    <reaction evidence="12">
        <text>2 a Fe(II)-siderophore + NADP(+) + H(+) = 2 a Fe(III)-siderophore + NADPH</text>
        <dbReference type="Rhea" id="RHEA:28795"/>
        <dbReference type="Rhea" id="RHEA-COMP:11342"/>
        <dbReference type="Rhea" id="RHEA-COMP:11344"/>
        <dbReference type="ChEBI" id="CHEBI:15378"/>
        <dbReference type="ChEBI" id="CHEBI:29033"/>
        <dbReference type="ChEBI" id="CHEBI:29034"/>
        <dbReference type="ChEBI" id="CHEBI:57783"/>
        <dbReference type="ChEBI" id="CHEBI:58349"/>
        <dbReference type="EC" id="1.16.1.9"/>
    </reaction>
</comment>
<dbReference type="InterPro" id="IPR039261">
    <property type="entry name" value="FNR_nucleotide-bd"/>
</dbReference>
<dbReference type="SUPFAM" id="SSF52343">
    <property type="entry name" value="Ferredoxin reductase-like, C-terminal NADP-linked domain"/>
    <property type="match status" value="1"/>
</dbReference>
<dbReference type="Proteomes" id="UP000664132">
    <property type="component" value="Unassembled WGS sequence"/>
</dbReference>
<dbReference type="EMBL" id="JAFJYH010000037">
    <property type="protein sequence ID" value="KAG4423274.1"/>
    <property type="molecule type" value="Genomic_DNA"/>
</dbReference>
<evidence type="ECO:0000256" key="13">
    <source>
        <dbReference type="SAM" id="MobiDB-lite"/>
    </source>
</evidence>
<evidence type="ECO:0000256" key="10">
    <source>
        <dbReference type="ARBA" id="ARBA00023065"/>
    </source>
</evidence>
<dbReference type="EC" id="1.16.1.9" evidence="3"/>
<evidence type="ECO:0000256" key="6">
    <source>
        <dbReference type="ARBA" id="ARBA00022692"/>
    </source>
</evidence>
<sequence length="674" mass="76291">MSLPSGGSGINITFLPLSDPRCNSEVCLAFKKAGDASQAEIPFASQFVYGHYTVYYFSTFVIIFSILYWYRRLSAAYEEFPEPRTTISQRTKALWRFIKYRRLWIGMSFGHAMFIGVAILVTTVLTFLQRPYFRPRLSYGSPPIGVRTGVMALACTPAIVVLSGKYNLITLMTGISYERLNLLHRYLGYICLGLGVVHSIAFAIAIYGDSNYWPLFENFGSAEYTGLAVLVLLLFLTIFSIPWFRQHFYEAFASSHIAVYLIYIIFMFWHTANRIDTWMYLFATLAISLISNFSRLFLRLKTPRWNGSTATIQDIDGQMLKITIPAFNEMTWSPGQHVFLRFPGVSLLENHPFTIASLCGETYVTAKSGASTRTPLFFLVKSRKGLTKRLMRIAQHRLTLKVFIDGPYGGHGLDMSSRYEQVILVAGGSGISAVLPLFSMLCKRLGRANSTLRSMRLIWVIQNRHAQAWVQDEIKAALVMARRGTVEVDLYITRERNVTEQLDFSFEPDDIEMGLGVEDFRTVSIEDDDMVERQLIPKSADIAGPGNEDLDDCLSLDGLETEIGMANEAVRKNLDGIDDEDQQLMPSQSQNDKYEKQNPNQDQDYGIDVNIFYGRPDFQDIFPRLLVSGGRICVFSCGPQKLNIDISNAVAGCQTAVLRGRLREVRLWTETFGW</sequence>
<evidence type="ECO:0000313" key="16">
    <source>
        <dbReference type="EMBL" id="KAG4423274.1"/>
    </source>
</evidence>
<feature type="transmembrane region" description="Helical" evidence="14">
    <location>
        <begin position="251"/>
        <end position="272"/>
    </location>
</feature>
<evidence type="ECO:0000256" key="8">
    <source>
        <dbReference type="ARBA" id="ARBA00022989"/>
    </source>
</evidence>
<dbReference type="PROSITE" id="PS51384">
    <property type="entry name" value="FAD_FR"/>
    <property type="match status" value="1"/>
</dbReference>
<dbReference type="OrthoDB" id="17725at2759"/>
<name>A0A8H7WED6_9HELO</name>
<dbReference type="GO" id="GO:0005886">
    <property type="term" value="C:plasma membrane"/>
    <property type="evidence" value="ECO:0007669"/>
    <property type="project" value="UniProtKB-SubCell"/>
</dbReference>
<evidence type="ECO:0000256" key="4">
    <source>
        <dbReference type="ARBA" id="ARBA00022448"/>
    </source>
</evidence>
<evidence type="ECO:0000313" key="17">
    <source>
        <dbReference type="Proteomes" id="UP000664132"/>
    </source>
</evidence>
<accession>A0A8H7WED6</accession>
<gene>
    <name evidence="16" type="ORF">IFR04_003640</name>
</gene>
<proteinExistence type="inferred from homology"/>
<feature type="transmembrane region" description="Helical" evidence="14">
    <location>
        <begin position="278"/>
        <end position="298"/>
    </location>
</feature>
<feature type="transmembrane region" description="Helical" evidence="14">
    <location>
        <begin position="52"/>
        <end position="70"/>
    </location>
</feature>
<feature type="region of interest" description="Disordered" evidence="13">
    <location>
        <begin position="580"/>
        <end position="603"/>
    </location>
</feature>
<keyword evidence="9" id="KW-0560">Oxidoreductase</keyword>
<comment type="subcellular location">
    <subcellularLocation>
        <location evidence="1">Cell membrane</location>
        <topology evidence="1">Multi-pass membrane protein</topology>
    </subcellularLocation>
</comment>
<comment type="caution">
    <text evidence="16">The sequence shown here is derived from an EMBL/GenBank/DDBJ whole genome shotgun (WGS) entry which is preliminary data.</text>
</comment>
<keyword evidence="4" id="KW-0813">Transport</keyword>
<dbReference type="PANTHER" id="PTHR32361:SF23">
    <property type="entry name" value="FERRIC-CHELATE REDUCTASE"/>
    <property type="match status" value="1"/>
</dbReference>
<dbReference type="Pfam" id="PF08022">
    <property type="entry name" value="FAD_binding_8"/>
    <property type="match status" value="1"/>
</dbReference>
<dbReference type="AlphaFoldDB" id="A0A8H7WED6"/>
<reference evidence="16" key="1">
    <citation type="submission" date="2021-02" db="EMBL/GenBank/DDBJ databases">
        <title>Genome sequence Cadophora malorum strain M34.</title>
        <authorList>
            <person name="Stefanovic E."/>
            <person name="Vu D."/>
            <person name="Scully C."/>
            <person name="Dijksterhuis J."/>
            <person name="Roader J."/>
            <person name="Houbraken J."/>
        </authorList>
    </citation>
    <scope>NUCLEOTIDE SEQUENCE</scope>
    <source>
        <strain evidence="16">M34</strain>
    </source>
</reference>
<dbReference type="InterPro" id="IPR051410">
    <property type="entry name" value="Ferric/Cupric_Reductase"/>
</dbReference>
<dbReference type="InterPro" id="IPR013130">
    <property type="entry name" value="Fe3_Rdtase_TM_dom"/>
</dbReference>
<feature type="transmembrane region" description="Helical" evidence="14">
    <location>
        <begin position="422"/>
        <end position="441"/>
    </location>
</feature>
<feature type="domain" description="FAD-binding FR-type" evidence="15">
    <location>
        <begin position="267"/>
        <end position="414"/>
    </location>
</feature>
<evidence type="ECO:0000256" key="11">
    <source>
        <dbReference type="ARBA" id="ARBA00023136"/>
    </source>
</evidence>
<dbReference type="PANTHER" id="PTHR32361">
    <property type="entry name" value="FERRIC/CUPRIC REDUCTASE TRANSMEMBRANE COMPONENT"/>
    <property type="match status" value="1"/>
</dbReference>